<feature type="signal peptide" evidence="2">
    <location>
        <begin position="1"/>
        <end position="21"/>
    </location>
</feature>
<proteinExistence type="predicted"/>
<feature type="region of interest" description="Disordered" evidence="1">
    <location>
        <begin position="69"/>
        <end position="96"/>
    </location>
</feature>
<sequence>MLKTISAALLAVSVLAAPALAAGQATHQATKTAQTPVIKAEQVKTKPSVLNANATMGRHHVRHASHHRFHKHIGSLKSHKFSKVSTKHVTPATKRG</sequence>
<dbReference type="InterPro" id="IPR058098">
    <property type="entry name" value="BRANT-like"/>
</dbReference>
<feature type="compositionally biased region" description="Basic residues" evidence="1">
    <location>
        <begin position="69"/>
        <end position="86"/>
    </location>
</feature>
<dbReference type="AlphaFoldDB" id="A0A1M5TSX6"/>
<feature type="chain" id="PRO_5012047869" evidence="2">
    <location>
        <begin position="22"/>
        <end position="96"/>
    </location>
</feature>
<protein>
    <submittedName>
        <fullName evidence="3">Uncharacterized protein</fullName>
    </submittedName>
</protein>
<reference evidence="3 4" key="1">
    <citation type="submission" date="2016-11" db="EMBL/GenBank/DDBJ databases">
        <authorList>
            <person name="Jaros S."/>
            <person name="Januszkiewicz K."/>
            <person name="Wedrychowicz H."/>
        </authorList>
    </citation>
    <scope>NUCLEOTIDE SEQUENCE [LARGE SCALE GENOMIC DNA]</scope>
    <source>
        <strain evidence="3 4">GAS242</strain>
    </source>
</reference>
<keyword evidence="2" id="KW-0732">Signal</keyword>
<evidence type="ECO:0000256" key="1">
    <source>
        <dbReference type="SAM" id="MobiDB-lite"/>
    </source>
</evidence>
<organism evidence="3 4">
    <name type="scientific">Bradyrhizobium erythrophlei</name>
    <dbReference type="NCBI Taxonomy" id="1437360"/>
    <lineage>
        <taxon>Bacteria</taxon>
        <taxon>Pseudomonadati</taxon>
        <taxon>Pseudomonadota</taxon>
        <taxon>Alphaproteobacteria</taxon>
        <taxon>Hyphomicrobiales</taxon>
        <taxon>Nitrobacteraceae</taxon>
        <taxon>Bradyrhizobium</taxon>
    </lineage>
</organism>
<gene>
    <name evidence="3" type="ORF">SAMN05444169_7963</name>
</gene>
<name>A0A1M5TSX6_9BRAD</name>
<dbReference type="Proteomes" id="UP000190675">
    <property type="component" value="Chromosome I"/>
</dbReference>
<dbReference type="NCBIfam" id="NF047414">
    <property type="entry name" value="BRANT_His_rich"/>
    <property type="match status" value="1"/>
</dbReference>
<evidence type="ECO:0000313" key="4">
    <source>
        <dbReference type="Proteomes" id="UP000190675"/>
    </source>
</evidence>
<evidence type="ECO:0000256" key="2">
    <source>
        <dbReference type="SAM" id="SignalP"/>
    </source>
</evidence>
<dbReference type="RefSeq" id="WP_154073699.1">
    <property type="nucleotide sequence ID" value="NZ_LT670818.1"/>
</dbReference>
<accession>A0A1M5TSX6</accession>
<evidence type="ECO:0000313" key="3">
    <source>
        <dbReference type="EMBL" id="SHH53824.1"/>
    </source>
</evidence>
<dbReference type="EMBL" id="LT670818">
    <property type="protein sequence ID" value="SHH53824.1"/>
    <property type="molecule type" value="Genomic_DNA"/>
</dbReference>